<dbReference type="InterPro" id="IPR007221">
    <property type="entry name" value="MreC"/>
</dbReference>
<evidence type="ECO:0000256" key="1">
    <source>
        <dbReference type="ARBA" id="ARBA00009369"/>
    </source>
</evidence>
<dbReference type="Proteomes" id="UP000184295">
    <property type="component" value="Unassembled WGS sequence"/>
</dbReference>
<evidence type="ECO:0000256" key="5">
    <source>
        <dbReference type="PIRNR" id="PIRNR038471"/>
    </source>
</evidence>
<comment type="similarity">
    <text evidence="1 5">Belongs to the MreC family.</text>
</comment>
<dbReference type="InterPro" id="IPR042177">
    <property type="entry name" value="Cell/Rod_1"/>
</dbReference>
<protein>
    <recommendedName>
        <fullName evidence="2 5">Cell shape-determining protein MreC</fullName>
    </recommendedName>
    <alternativeName>
        <fullName evidence="4 5">Cell shape protein MreC</fullName>
    </alternativeName>
</protein>
<dbReference type="PANTHER" id="PTHR34138">
    <property type="entry name" value="CELL SHAPE-DETERMINING PROTEIN MREC"/>
    <property type="match status" value="1"/>
</dbReference>
<dbReference type="InterPro" id="IPR042175">
    <property type="entry name" value="Cell/Rod_MreC_2"/>
</dbReference>
<evidence type="ECO:0000256" key="4">
    <source>
        <dbReference type="ARBA" id="ARBA00032089"/>
    </source>
</evidence>
<sequence>MGRLFERPRITVILAMLISLTLLTLNFRGGGTLSFVSVKGDVRQVVSPLRNSLNSIVDPVTNFFTGAVDYSSVKEKNAQLERELQTLKGEYNSFQALKDELAGVLALNHLSFVGSLPGTDAQVINFTPSNVQLSFEINKGFAAGIKLGDPVVGGTGLAGRVVEVASNSATVLMVTDPSFSVGVRISSNGNAALAQGQGPNLPLKLLYVTPGTTFVRDQVLTTSGLQGEIFPAGIPVGKVISASIPAGSLEESVSVKPVVNYANLQYVKVLFWTPGG</sequence>
<dbReference type="EMBL" id="FQUL01000022">
    <property type="protein sequence ID" value="SHE76411.1"/>
    <property type="molecule type" value="Genomic_DNA"/>
</dbReference>
<evidence type="ECO:0000259" key="7">
    <source>
        <dbReference type="Pfam" id="PF04085"/>
    </source>
</evidence>
<dbReference type="GO" id="GO:0005886">
    <property type="term" value="C:plasma membrane"/>
    <property type="evidence" value="ECO:0007669"/>
    <property type="project" value="TreeGrafter"/>
</dbReference>
<dbReference type="RefSeq" id="WP_072790927.1">
    <property type="nucleotide sequence ID" value="NZ_FQUL01000022.1"/>
</dbReference>
<dbReference type="InterPro" id="IPR055342">
    <property type="entry name" value="MreC_beta-barrel_core"/>
</dbReference>
<dbReference type="STRING" id="1121881.SAMN02745225_01550"/>
<evidence type="ECO:0000256" key="3">
    <source>
        <dbReference type="ARBA" id="ARBA00022960"/>
    </source>
</evidence>
<dbReference type="AlphaFoldDB" id="A0A1M4W565"/>
<reference evidence="9" key="1">
    <citation type="submission" date="2016-11" db="EMBL/GenBank/DDBJ databases">
        <authorList>
            <person name="Varghese N."/>
            <person name="Submissions S."/>
        </authorList>
    </citation>
    <scope>NUCLEOTIDE SEQUENCE [LARGE SCALE GENOMIC DNA]</scope>
    <source>
        <strain evidence="9">DSM 19514</strain>
    </source>
</reference>
<dbReference type="Pfam" id="PF04085">
    <property type="entry name" value="MreC"/>
    <property type="match status" value="1"/>
</dbReference>
<dbReference type="NCBIfam" id="TIGR00219">
    <property type="entry name" value="mreC"/>
    <property type="match status" value="1"/>
</dbReference>
<dbReference type="GO" id="GO:0008360">
    <property type="term" value="P:regulation of cell shape"/>
    <property type="evidence" value="ECO:0007669"/>
    <property type="project" value="UniProtKB-KW"/>
</dbReference>
<keyword evidence="6" id="KW-0175">Coiled coil</keyword>
<proteinExistence type="inferred from homology"/>
<evidence type="ECO:0000313" key="8">
    <source>
        <dbReference type="EMBL" id="SHE76411.1"/>
    </source>
</evidence>
<organism evidence="8 9">
    <name type="scientific">Ferrithrix thermotolerans DSM 19514</name>
    <dbReference type="NCBI Taxonomy" id="1121881"/>
    <lineage>
        <taxon>Bacteria</taxon>
        <taxon>Bacillati</taxon>
        <taxon>Actinomycetota</taxon>
        <taxon>Acidimicrobiia</taxon>
        <taxon>Acidimicrobiales</taxon>
        <taxon>Acidimicrobiaceae</taxon>
        <taxon>Ferrithrix</taxon>
    </lineage>
</organism>
<feature type="coiled-coil region" evidence="6">
    <location>
        <begin position="70"/>
        <end position="97"/>
    </location>
</feature>
<dbReference type="Gene3D" id="2.40.10.340">
    <property type="entry name" value="Rod shape-determining protein MreC, domain 1"/>
    <property type="match status" value="1"/>
</dbReference>
<dbReference type="Gene3D" id="2.40.10.350">
    <property type="entry name" value="Rod shape-determining protein MreC, domain 2"/>
    <property type="match status" value="1"/>
</dbReference>
<comment type="function">
    <text evidence="5">Involved in formation and maintenance of cell shape.</text>
</comment>
<accession>A0A1M4W565</accession>
<dbReference type="PANTHER" id="PTHR34138:SF1">
    <property type="entry name" value="CELL SHAPE-DETERMINING PROTEIN MREC"/>
    <property type="match status" value="1"/>
</dbReference>
<dbReference type="PIRSF" id="PIRSF038471">
    <property type="entry name" value="MreC"/>
    <property type="match status" value="1"/>
</dbReference>
<evidence type="ECO:0000256" key="2">
    <source>
        <dbReference type="ARBA" id="ARBA00013855"/>
    </source>
</evidence>
<evidence type="ECO:0000313" key="9">
    <source>
        <dbReference type="Proteomes" id="UP000184295"/>
    </source>
</evidence>
<keyword evidence="9" id="KW-1185">Reference proteome</keyword>
<evidence type="ECO:0000256" key="6">
    <source>
        <dbReference type="SAM" id="Coils"/>
    </source>
</evidence>
<feature type="domain" description="Rod shape-determining protein MreC beta-barrel core" evidence="7">
    <location>
        <begin position="123"/>
        <end position="270"/>
    </location>
</feature>
<gene>
    <name evidence="8" type="ORF">SAMN02745225_01550</name>
</gene>
<name>A0A1M4W565_9ACTN</name>
<dbReference type="OrthoDB" id="5196068at2"/>
<keyword evidence="3 5" id="KW-0133">Cell shape</keyword>